<dbReference type="AlphaFoldDB" id="A0A2M4BWZ9"/>
<organism evidence="3">
    <name type="scientific">Anopheles marajoara</name>
    <dbReference type="NCBI Taxonomy" id="58244"/>
    <lineage>
        <taxon>Eukaryota</taxon>
        <taxon>Metazoa</taxon>
        <taxon>Ecdysozoa</taxon>
        <taxon>Arthropoda</taxon>
        <taxon>Hexapoda</taxon>
        <taxon>Insecta</taxon>
        <taxon>Pterygota</taxon>
        <taxon>Neoptera</taxon>
        <taxon>Endopterygota</taxon>
        <taxon>Diptera</taxon>
        <taxon>Nematocera</taxon>
        <taxon>Culicoidea</taxon>
        <taxon>Culicidae</taxon>
        <taxon>Anophelinae</taxon>
        <taxon>Anopheles</taxon>
    </lineage>
</organism>
<dbReference type="PANTHER" id="PTHR46060:SF1">
    <property type="entry name" value="MARINER MOS1 TRANSPOSASE-LIKE PROTEIN"/>
    <property type="match status" value="1"/>
</dbReference>
<dbReference type="InterPro" id="IPR052709">
    <property type="entry name" value="Transposase-MT_Hybrid"/>
</dbReference>
<dbReference type="GO" id="GO:0003677">
    <property type="term" value="F:DNA binding"/>
    <property type="evidence" value="ECO:0007669"/>
    <property type="project" value="InterPro"/>
</dbReference>
<feature type="compositionally biased region" description="Polar residues" evidence="1">
    <location>
        <begin position="66"/>
        <end position="77"/>
    </location>
</feature>
<dbReference type="PANTHER" id="PTHR46060">
    <property type="entry name" value="MARINER MOS1 TRANSPOSASE-LIKE PROTEIN"/>
    <property type="match status" value="1"/>
</dbReference>
<keyword evidence="3" id="KW-0648">Protein biosynthesis</keyword>
<feature type="compositionally biased region" description="Basic and acidic residues" evidence="1">
    <location>
        <begin position="144"/>
        <end position="160"/>
    </location>
</feature>
<dbReference type="PRINTS" id="PR00929">
    <property type="entry name" value="ATHOOK"/>
</dbReference>
<evidence type="ECO:0000313" key="3">
    <source>
        <dbReference type="EMBL" id="MBW57534.1"/>
    </source>
</evidence>
<accession>A0A2M4BWZ9</accession>
<dbReference type="Pfam" id="PF17906">
    <property type="entry name" value="HTH_48"/>
    <property type="match status" value="1"/>
</dbReference>
<dbReference type="EMBL" id="GGFJ01008393">
    <property type="protein sequence ID" value="MBW57534.1"/>
    <property type="molecule type" value="Transcribed_RNA"/>
</dbReference>
<feature type="region of interest" description="Disordered" evidence="1">
    <location>
        <begin position="52"/>
        <end position="77"/>
    </location>
</feature>
<dbReference type="InterPro" id="IPR041426">
    <property type="entry name" value="Mos1_HTH"/>
</dbReference>
<keyword evidence="3" id="KW-0396">Initiation factor</keyword>
<sequence length="267" mass="28480">MSKFVEQRICIEFSLRNEFSAADTVRMVQNAFGEDAMSPKDVYKWYKDFEEGRERVEDEERPGRPTTSTDGMGLSNGSVNYMLKDVLGRISLNESSALESTMTEETVPVKRPRGRPKKVVDSPAAAVKPAVASNAPQTPTGEGAGKRAARESATPKKARAEPSPPVPDAASEEEDVGSGEDDESSNYSFNKTQPVAVPAKKRGAPPQEPAESAPTPAKRGRGRPPKKNKKKAVGAAAATPATPTPSAAVAPKTPGSRGRGRPRKNPL</sequence>
<evidence type="ECO:0000259" key="2">
    <source>
        <dbReference type="Pfam" id="PF17906"/>
    </source>
</evidence>
<dbReference type="Gene3D" id="1.10.10.1450">
    <property type="match status" value="1"/>
</dbReference>
<feature type="domain" description="Mos1 transposase HTH" evidence="2">
    <location>
        <begin position="8"/>
        <end position="52"/>
    </location>
</feature>
<feature type="compositionally biased region" description="Low complexity" evidence="1">
    <location>
        <begin position="121"/>
        <end position="136"/>
    </location>
</feature>
<name>A0A2M4BWZ9_9DIPT</name>
<feature type="compositionally biased region" description="Basic residues" evidence="1">
    <location>
        <begin position="218"/>
        <end position="232"/>
    </location>
</feature>
<feature type="compositionally biased region" description="Basic residues" evidence="1">
    <location>
        <begin position="258"/>
        <end position="267"/>
    </location>
</feature>
<feature type="region of interest" description="Disordered" evidence="1">
    <location>
        <begin position="98"/>
        <end position="267"/>
    </location>
</feature>
<feature type="compositionally biased region" description="Low complexity" evidence="1">
    <location>
        <begin position="233"/>
        <end position="254"/>
    </location>
</feature>
<reference evidence="3" key="1">
    <citation type="submission" date="2018-01" db="EMBL/GenBank/DDBJ databases">
        <title>An insight into the sialome of Amazonian anophelines.</title>
        <authorList>
            <person name="Ribeiro J.M."/>
            <person name="Scarpassa V."/>
            <person name="Calvo E."/>
        </authorList>
    </citation>
    <scope>NUCLEOTIDE SEQUENCE</scope>
    <source>
        <tissue evidence="3">Salivary glands</tissue>
    </source>
</reference>
<dbReference type="InterPro" id="IPR017956">
    <property type="entry name" value="AT_hook_DNA-bd_motif"/>
</dbReference>
<evidence type="ECO:0000256" key="1">
    <source>
        <dbReference type="SAM" id="MobiDB-lite"/>
    </source>
</evidence>
<dbReference type="SMART" id="SM00384">
    <property type="entry name" value="AT_hook"/>
    <property type="match status" value="3"/>
</dbReference>
<protein>
    <submittedName>
        <fullName evidence="3">Putative translation initiation factor if-2</fullName>
    </submittedName>
</protein>
<feature type="compositionally biased region" description="Basic and acidic residues" evidence="1">
    <location>
        <begin position="52"/>
        <end position="63"/>
    </location>
</feature>
<feature type="compositionally biased region" description="Acidic residues" evidence="1">
    <location>
        <begin position="170"/>
        <end position="184"/>
    </location>
</feature>
<dbReference type="GO" id="GO:0003743">
    <property type="term" value="F:translation initiation factor activity"/>
    <property type="evidence" value="ECO:0007669"/>
    <property type="project" value="UniProtKB-KW"/>
</dbReference>
<proteinExistence type="predicted"/>